<dbReference type="Proteomes" id="UP000293162">
    <property type="component" value="Unassembled WGS sequence"/>
</dbReference>
<name>A0A4Q5LXV6_9BACT</name>
<reference evidence="1 2" key="1">
    <citation type="submission" date="2019-02" db="EMBL/GenBank/DDBJ databases">
        <title>Bacterial novel species Emticicia sp. 17J42-9 isolated from soil.</title>
        <authorList>
            <person name="Jung H.-Y."/>
        </authorList>
    </citation>
    <scope>NUCLEOTIDE SEQUENCE [LARGE SCALE GENOMIC DNA]</scope>
    <source>
        <strain evidence="1 2">17J42-9</strain>
    </source>
</reference>
<comment type="caution">
    <text evidence="1">The sequence shown here is derived from an EMBL/GenBank/DDBJ whole genome shotgun (WGS) entry which is preliminary data.</text>
</comment>
<gene>
    <name evidence="1" type="ORF">EWM59_17060</name>
</gene>
<sequence length="346" mass="41716">MERILLEKFAGKKIILFSVQTFNYEKIIADKLRSYNAEVFYFDERPSNSNFSKGIIRIKRSLYQQTIDKYYKDILQKVKNVDFDYLLAIRGEVIPGFFLEEFKLRNPKCKLIFYTWDAFANHNHALSILDYFDRKFTFDTNDANNYKIGFRPLFYIDDYKEVSYKSKNFYDVLFIGTAHSDRYLISNQISEWCKKHGFKSYNYYYMHGRLVYWYKRIFEKGFEKVNFRQLSFKSISQPQIITLYNQSRIILDIQHPNQSGLTMRTFEAIGAKKKIITTNKEISKYSFYNENNILIIDRNDIILNPDFFKTDFQEIDEKYYLAMSIDGWINEIFFDATSNFWINQFK</sequence>
<organism evidence="1 2">
    <name type="scientific">Emticicia agri</name>
    <dbReference type="NCBI Taxonomy" id="2492393"/>
    <lineage>
        <taxon>Bacteria</taxon>
        <taxon>Pseudomonadati</taxon>
        <taxon>Bacteroidota</taxon>
        <taxon>Cytophagia</taxon>
        <taxon>Cytophagales</taxon>
        <taxon>Leadbetterellaceae</taxon>
        <taxon>Emticicia</taxon>
    </lineage>
</organism>
<dbReference type="AlphaFoldDB" id="A0A4Q5LXV6"/>
<keyword evidence="2" id="KW-1185">Reference proteome</keyword>
<dbReference type="OrthoDB" id="3251881at2"/>
<protein>
    <submittedName>
        <fullName evidence="1">Lipopolysaccharide biosynthesis protein</fullName>
    </submittedName>
</protein>
<evidence type="ECO:0000313" key="2">
    <source>
        <dbReference type="Proteomes" id="UP000293162"/>
    </source>
</evidence>
<proteinExistence type="predicted"/>
<accession>A0A4Q5LXV6</accession>
<evidence type="ECO:0000313" key="1">
    <source>
        <dbReference type="EMBL" id="RYU94353.1"/>
    </source>
</evidence>
<dbReference type="EMBL" id="SEWF01000026">
    <property type="protein sequence ID" value="RYU94353.1"/>
    <property type="molecule type" value="Genomic_DNA"/>
</dbReference>
<dbReference type="RefSeq" id="WP_130022442.1">
    <property type="nucleotide sequence ID" value="NZ_SEWF01000026.1"/>
</dbReference>